<dbReference type="EMBL" id="FOXM01000023">
    <property type="protein sequence ID" value="SFQ46514.1"/>
    <property type="molecule type" value="Genomic_DNA"/>
</dbReference>
<organism evidence="1 2">
    <name type="scientific">Geopseudomonas sagittaria</name>
    <dbReference type="NCBI Taxonomy" id="1135990"/>
    <lineage>
        <taxon>Bacteria</taxon>
        <taxon>Pseudomonadati</taxon>
        <taxon>Pseudomonadota</taxon>
        <taxon>Gammaproteobacteria</taxon>
        <taxon>Pseudomonadales</taxon>
        <taxon>Pseudomonadaceae</taxon>
        <taxon>Geopseudomonas</taxon>
    </lineage>
</organism>
<dbReference type="RefSeq" id="WP_092435043.1">
    <property type="nucleotide sequence ID" value="NZ_FOXM01000023.1"/>
</dbReference>
<keyword evidence="2" id="KW-1185">Reference proteome</keyword>
<dbReference type="Proteomes" id="UP000243084">
    <property type="component" value="Unassembled WGS sequence"/>
</dbReference>
<sequence length="78" mass="8736">MEITIKHHGIKLTLEAYSEDGLDLFTVEAIEAIDAPYDVAELAKLLTNDGQAIHRLASDELDSQRELIRTNQDEERAA</sequence>
<gene>
    <name evidence="1" type="ORF">SAMN05216229_12345</name>
</gene>
<proteinExistence type="predicted"/>
<reference evidence="2" key="1">
    <citation type="submission" date="2016-10" db="EMBL/GenBank/DDBJ databases">
        <authorList>
            <person name="Varghese N."/>
            <person name="Submissions S."/>
        </authorList>
    </citation>
    <scope>NUCLEOTIDE SEQUENCE [LARGE SCALE GENOMIC DNA]</scope>
    <source>
        <strain evidence="2">JCM 18195</strain>
    </source>
</reference>
<evidence type="ECO:0000313" key="1">
    <source>
        <dbReference type="EMBL" id="SFQ46514.1"/>
    </source>
</evidence>
<dbReference type="AlphaFoldDB" id="A0A1I5YQF5"/>
<evidence type="ECO:0000313" key="2">
    <source>
        <dbReference type="Proteomes" id="UP000243084"/>
    </source>
</evidence>
<dbReference type="OrthoDB" id="9891091at2"/>
<accession>A0A1I5YQF5</accession>
<protein>
    <submittedName>
        <fullName evidence="1">Uncharacterized protein</fullName>
    </submittedName>
</protein>
<name>A0A1I5YQF5_9GAMM</name>